<feature type="transmembrane region" description="Helical" evidence="1">
    <location>
        <begin position="7"/>
        <end position="25"/>
    </location>
</feature>
<keyword evidence="3" id="KW-1185">Reference proteome</keyword>
<evidence type="ECO:0000256" key="1">
    <source>
        <dbReference type="SAM" id="Phobius"/>
    </source>
</evidence>
<keyword evidence="1" id="KW-1133">Transmembrane helix</keyword>
<name>A0A934HQV7_9CLOT</name>
<dbReference type="EMBL" id="JAEEGB010000008">
    <property type="protein sequence ID" value="MBI6872796.1"/>
    <property type="molecule type" value="Genomic_DNA"/>
</dbReference>
<organism evidence="2 3">
    <name type="scientific">Clostridium aciditolerans</name>
    <dbReference type="NCBI Taxonomy" id="339861"/>
    <lineage>
        <taxon>Bacteria</taxon>
        <taxon>Bacillati</taxon>
        <taxon>Bacillota</taxon>
        <taxon>Clostridia</taxon>
        <taxon>Eubacteriales</taxon>
        <taxon>Clostridiaceae</taxon>
        <taxon>Clostridium</taxon>
    </lineage>
</organism>
<keyword evidence="1" id="KW-0812">Transmembrane</keyword>
<dbReference type="SUPFAM" id="SSF82171">
    <property type="entry name" value="DPP6 N-terminal domain-like"/>
    <property type="match status" value="1"/>
</dbReference>
<sequence>MKVLKRLIIWSLIPITLELIGLLYVDKFYLSDETNFNAKKVDIISKKGPNKINVKIPESAKNVGVSYNGNYISYYDNDVLYVVDTSNNKKKELKFENGAEFSSYKWLPDRDIMLIAEKYTGGFDANHLKFESYNAKKDAKSFLSNENNKEMKISLPDDKYEVLDMAISSATNVTYVKVGKEGVRSRLYRINVMAQVEETKYPNCKLGKIAAQNKEDRLIYEDTTYNRIRGIGLKNPIATGENATHYLLNTDAEDQIYIGNGQNGKVKKIFIINLKKTKDNMKTMTLPESVDKSNIYIARDGRIFVNNPSKAVVTELGTGKETEYKGKLVQIYNLGVISIDNNKLLGSTF</sequence>
<gene>
    <name evidence="2" type="ORF">I6U51_08720</name>
</gene>
<comment type="caution">
    <text evidence="2">The sequence shown here is derived from an EMBL/GenBank/DDBJ whole genome shotgun (WGS) entry which is preliminary data.</text>
</comment>
<dbReference type="Proteomes" id="UP000622687">
    <property type="component" value="Unassembled WGS sequence"/>
</dbReference>
<evidence type="ECO:0000313" key="3">
    <source>
        <dbReference type="Proteomes" id="UP000622687"/>
    </source>
</evidence>
<dbReference type="AlphaFoldDB" id="A0A934HQV7"/>
<keyword evidence="1" id="KW-0472">Membrane</keyword>
<proteinExistence type="predicted"/>
<protein>
    <submittedName>
        <fullName evidence="2">Uncharacterized protein</fullName>
    </submittedName>
</protein>
<evidence type="ECO:0000313" key="2">
    <source>
        <dbReference type="EMBL" id="MBI6872796.1"/>
    </source>
</evidence>
<accession>A0A934HQV7</accession>
<dbReference type="RefSeq" id="WP_211142289.1">
    <property type="nucleotide sequence ID" value="NZ_JAEEGB010000008.1"/>
</dbReference>
<reference evidence="2" key="1">
    <citation type="submission" date="2020-12" db="EMBL/GenBank/DDBJ databases">
        <title>Clostridium thailandense sp. nov., a novel acetogenic bacterium isolated from peat land soil in Thailand.</title>
        <authorList>
            <person name="Chaikitkaew S."/>
            <person name="Birkeland N.K."/>
        </authorList>
    </citation>
    <scope>NUCLEOTIDE SEQUENCE</scope>
    <source>
        <strain evidence="2">DSM 17425</strain>
    </source>
</reference>